<dbReference type="EMBL" id="KZ150060">
    <property type="protein sequence ID" value="PZC74242.1"/>
    <property type="molecule type" value="Genomic_DNA"/>
</dbReference>
<organism evidence="1 2">
    <name type="scientific">Helicoverpa armigera</name>
    <name type="common">Cotton bollworm</name>
    <name type="synonym">Heliothis armigera</name>
    <dbReference type="NCBI Taxonomy" id="29058"/>
    <lineage>
        <taxon>Eukaryota</taxon>
        <taxon>Metazoa</taxon>
        <taxon>Ecdysozoa</taxon>
        <taxon>Arthropoda</taxon>
        <taxon>Hexapoda</taxon>
        <taxon>Insecta</taxon>
        <taxon>Pterygota</taxon>
        <taxon>Neoptera</taxon>
        <taxon>Endopterygota</taxon>
        <taxon>Lepidoptera</taxon>
        <taxon>Glossata</taxon>
        <taxon>Ditrysia</taxon>
        <taxon>Noctuoidea</taxon>
        <taxon>Noctuidae</taxon>
        <taxon>Heliothinae</taxon>
        <taxon>Helicoverpa</taxon>
    </lineage>
</organism>
<gene>
    <name evidence="1" type="primary">HaOG208168</name>
    <name evidence="1" type="ORF">B5X24_HaOG208168</name>
</gene>
<proteinExistence type="predicted"/>
<evidence type="ECO:0000313" key="1">
    <source>
        <dbReference type="EMBL" id="PZC74242.1"/>
    </source>
</evidence>
<dbReference type="Proteomes" id="UP000249218">
    <property type="component" value="Unassembled WGS sequence"/>
</dbReference>
<keyword evidence="2" id="KW-1185">Reference proteome</keyword>
<reference evidence="1 2" key="1">
    <citation type="journal article" date="2017" name="BMC Biol.">
        <title>Genomic innovations, transcriptional plasticity and gene loss underlying the evolution and divergence of two highly polyphagous and invasive Helicoverpa pest species.</title>
        <authorList>
            <person name="Pearce S.L."/>
            <person name="Clarke D.F."/>
            <person name="East P.D."/>
            <person name="Elfekih S."/>
            <person name="Gordon K.H."/>
            <person name="Jermiin L.S."/>
            <person name="McGaughran A."/>
            <person name="Oakeshott J.G."/>
            <person name="Papanikolaou A."/>
            <person name="Perera O.P."/>
            <person name="Rane R.V."/>
            <person name="Richards S."/>
            <person name="Tay W.T."/>
            <person name="Walsh T.K."/>
            <person name="Anderson A."/>
            <person name="Anderson C.J."/>
            <person name="Asgari S."/>
            <person name="Board P.G."/>
            <person name="Bretschneider A."/>
            <person name="Campbell P.M."/>
            <person name="Chertemps T."/>
            <person name="Christeller J.T."/>
            <person name="Coppin C.W."/>
            <person name="Downes S.J."/>
            <person name="Duan G."/>
            <person name="Farnsworth C.A."/>
            <person name="Good R.T."/>
            <person name="Han L.B."/>
            <person name="Han Y.C."/>
            <person name="Hatje K."/>
            <person name="Horne I."/>
            <person name="Huang Y.P."/>
            <person name="Hughes D.S."/>
            <person name="Jacquin-Joly E."/>
            <person name="James W."/>
            <person name="Jhangiani S."/>
            <person name="Kollmar M."/>
            <person name="Kuwar S.S."/>
            <person name="Li S."/>
            <person name="Liu N.Y."/>
            <person name="Maibeche M.T."/>
            <person name="Miller J.R."/>
            <person name="Montagne N."/>
            <person name="Perry T."/>
            <person name="Qu J."/>
            <person name="Song S.V."/>
            <person name="Sutton G.G."/>
            <person name="Vogel H."/>
            <person name="Walenz B.P."/>
            <person name="Xu W."/>
            <person name="Zhang H.J."/>
            <person name="Zou Z."/>
            <person name="Batterham P."/>
            <person name="Edwards O.R."/>
            <person name="Feyereisen R."/>
            <person name="Gibbs R.A."/>
            <person name="Heckel D.G."/>
            <person name="McGrath A."/>
            <person name="Robin C."/>
            <person name="Scherer S.E."/>
            <person name="Worley K.C."/>
            <person name="Wu Y.D."/>
        </authorList>
    </citation>
    <scope>NUCLEOTIDE SEQUENCE [LARGE SCALE GENOMIC DNA]</scope>
    <source>
        <strain evidence="1">Harm_GR_Male_#8</strain>
        <tissue evidence="1">Whole organism</tissue>
    </source>
</reference>
<accession>A0A2W1BGP6</accession>
<name>A0A2W1BGP6_HELAM</name>
<protein>
    <submittedName>
        <fullName evidence="1">Uncharacterized protein</fullName>
    </submittedName>
</protein>
<evidence type="ECO:0000313" key="2">
    <source>
        <dbReference type="Proteomes" id="UP000249218"/>
    </source>
</evidence>
<dbReference type="AlphaFoldDB" id="A0A2W1BGP6"/>
<sequence>MIQWQLAKPIHYFLQGTIAFGTIDSHLSEVRMSPLNLTTPTVLKSKALRRAVLNTVYQQGPRGMATCAYFS</sequence>